<evidence type="ECO:0000313" key="3">
    <source>
        <dbReference type="EMBL" id="KHN28872.1"/>
    </source>
</evidence>
<dbReference type="AlphaFoldDB" id="A0A0B2RAY8"/>
<name>A0A0B2RAY8_GLYSO</name>
<dbReference type="PANTHER" id="PTHR30546:SF53">
    <property type="entry name" value="NAD(P)H DEHYDROGENASE (QUINONE)"/>
    <property type="match status" value="1"/>
</dbReference>
<sequence length="97" mass="10737">MAVQVYIAYYSLYGHVERLAEEIKKGTNCVEGVEAKLWQFKAFLDASGGLWETQQLAGKLVGIFYSTRSQGGGQETTAAFHQGKYITNITKKLKEAA</sequence>
<dbReference type="PROSITE" id="PS50902">
    <property type="entry name" value="FLAVODOXIN_LIKE"/>
    <property type="match status" value="1"/>
</dbReference>
<evidence type="ECO:0000259" key="2">
    <source>
        <dbReference type="PROSITE" id="PS50902"/>
    </source>
</evidence>
<protein>
    <submittedName>
        <fullName evidence="3">Flavoprotein wrbA</fullName>
    </submittedName>
</protein>
<dbReference type="PANTHER" id="PTHR30546">
    <property type="entry name" value="FLAVODOXIN-RELATED PROTEIN WRBA-RELATED"/>
    <property type="match status" value="1"/>
</dbReference>
<dbReference type="Gene3D" id="3.40.50.360">
    <property type="match status" value="2"/>
</dbReference>
<dbReference type="InterPro" id="IPR029039">
    <property type="entry name" value="Flavoprotein-like_sf"/>
</dbReference>
<feature type="domain" description="Flavodoxin-like" evidence="2">
    <location>
        <begin position="5"/>
        <end position="97"/>
    </location>
</feature>
<reference evidence="3" key="1">
    <citation type="submission" date="2014-07" db="EMBL/GenBank/DDBJ databases">
        <title>Identification of a novel salt tolerance gene in wild soybean by whole-genome sequencing.</title>
        <authorList>
            <person name="Lam H.-M."/>
            <person name="Qi X."/>
            <person name="Li M.-W."/>
            <person name="Liu X."/>
            <person name="Xie M."/>
            <person name="Ni M."/>
            <person name="Xu X."/>
        </authorList>
    </citation>
    <scope>NUCLEOTIDE SEQUENCE [LARGE SCALE GENOMIC DNA]</scope>
    <source>
        <tissue evidence="3">Root</tissue>
    </source>
</reference>
<gene>
    <name evidence="3" type="ORF">glysoja_047375</name>
</gene>
<dbReference type="Proteomes" id="UP000053555">
    <property type="component" value="Unassembled WGS sequence"/>
</dbReference>
<comment type="similarity">
    <text evidence="1">Belongs to the WrbA family.</text>
</comment>
<proteinExistence type="inferred from homology"/>
<accession>A0A0B2RAY8</accession>
<dbReference type="GO" id="GO:0010181">
    <property type="term" value="F:FMN binding"/>
    <property type="evidence" value="ECO:0007669"/>
    <property type="project" value="InterPro"/>
</dbReference>
<organism evidence="3">
    <name type="scientific">Glycine soja</name>
    <name type="common">Wild soybean</name>
    <dbReference type="NCBI Taxonomy" id="3848"/>
    <lineage>
        <taxon>Eukaryota</taxon>
        <taxon>Viridiplantae</taxon>
        <taxon>Streptophyta</taxon>
        <taxon>Embryophyta</taxon>
        <taxon>Tracheophyta</taxon>
        <taxon>Spermatophyta</taxon>
        <taxon>Magnoliopsida</taxon>
        <taxon>eudicotyledons</taxon>
        <taxon>Gunneridae</taxon>
        <taxon>Pentapetalae</taxon>
        <taxon>rosids</taxon>
        <taxon>fabids</taxon>
        <taxon>Fabales</taxon>
        <taxon>Fabaceae</taxon>
        <taxon>Papilionoideae</taxon>
        <taxon>50 kb inversion clade</taxon>
        <taxon>NPAAA clade</taxon>
        <taxon>indigoferoid/millettioid clade</taxon>
        <taxon>Phaseoleae</taxon>
        <taxon>Glycine</taxon>
        <taxon>Glycine subgen. Soja</taxon>
    </lineage>
</organism>
<evidence type="ECO:0000256" key="1">
    <source>
        <dbReference type="ARBA" id="ARBA00006961"/>
    </source>
</evidence>
<dbReference type="SUPFAM" id="SSF52218">
    <property type="entry name" value="Flavoproteins"/>
    <property type="match status" value="1"/>
</dbReference>
<dbReference type="GO" id="GO:0003955">
    <property type="term" value="F:NAD(P)H dehydrogenase (quinone) activity"/>
    <property type="evidence" value="ECO:0007669"/>
    <property type="project" value="TreeGrafter"/>
</dbReference>
<dbReference type="InterPro" id="IPR008254">
    <property type="entry name" value="Flavodoxin/NO_synth"/>
</dbReference>
<dbReference type="EMBL" id="KN652353">
    <property type="protein sequence ID" value="KHN28872.1"/>
    <property type="molecule type" value="Genomic_DNA"/>
</dbReference>
<dbReference type="GO" id="GO:0016020">
    <property type="term" value="C:membrane"/>
    <property type="evidence" value="ECO:0007669"/>
    <property type="project" value="TreeGrafter"/>
</dbReference>